<dbReference type="EMBL" id="CP011002">
    <property type="protein sequence ID" value="AKO65881.1"/>
    <property type="molecule type" value="Genomic_DNA"/>
</dbReference>
<dbReference type="Pfam" id="PF04380">
    <property type="entry name" value="BMFP"/>
    <property type="match status" value="1"/>
</dbReference>
<sequence length="77" mass="9031">MKDKFQNISDKIRELLKNSPLEDMENNINALIKNKCTDLGLVSREEFDVQTEVLRKTREKLEAMEKALAEYETKQSK</sequence>
<evidence type="ECO:0000313" key="2">
    <source>
        <dbReference type="EMBL" id="AKO65881.1"/>
    </source>
</evidence>
<protein>
    <recommendedName>
        <fullName evidence="1">Ubiquinone biosynthesis accessory factor UbiK</fullName>
    </recommendedName>
</protein>
<dbReference type="UniPathway" id="UPA00232"/>
<evidence type="ECO:0000313" key="3">
    <source>
        <dbReference type="Proteomes" id="UP000066549"/>
    </source>
</evidence>
<comment type="subcellular location">
    <subcellularLocation>
        <location evidence="1">Cytoplasm</location>
    </subcellularLocation>
</comment>
<comment type="function">
    <text evidence="1">Required for efficient ubiquinone (coenzyme Q) biosynthesis. UbiK is probably an accessory factor of Ubi enzymes and facilitates ubiquinone biosynthesis by acting as an assembly factor, a targeting factor, or both.</text>
</comment>
<comment type="similarity">
    <text evidence="1">Belongs to the UbiK family.</text>
</comment>
<dbReference type="GO" id="GO:0006744">
    <property type="term" value="P:ubiquinone biosynthetic process"/>
    <property type="evidence" value="ECO:0007669"/>
    <property type="project" value="UniProtKB-UniRule"/>
</dbReference>
<gene>
    <name evidence="1" type="primary">ubiK</name>
    <name evidence="2" type="ORF">VI33_03965</name>
</gene>
<dbReference type="OrthoDB" id="5297354at2"/>
<dbReference type="AlphaFoldDB" id="A0A0H4IY23"/>
<keyword evidence="2" id="KW-0413">Isomerase</keyword>
<dbReference type="Proteomes" id="UP000066549">
    <property type="component" value="Chromosome"/>
</dbReference>
<organism evidence="2 3">
    <name type="scientific">Methylophilales bacterium MBRS-H7</name>
    <dbReference type="NCBI Taxonomy" id="1623450"/>
    <lineage>
        <taxon>Bacteria</taxon>
        <taxon>Pseudomonadati</taxon>
        <taxon>Pseudomonadota</taxon>
        <taxon>Betaproteobacteria</taxon>
        <taxon>Nitrosomonadales</taxon>
        <taxon>OM43 clade</taxon>
    </lineage>
</organism>
<comment type="pathway">
    <text evidence="1">Cofactor biosynthesis; ubiquinone biosynthesis.</text>
</comment>
<dbReference type="GO" id="GO:0005829">
    <property type="term" value="C:cytosol"/>
    <property type="evidence" value="ECO:0007669"/>
    <property type="project" value="TreeGrafter"/>
</dbReference>
<keyword evidence="3" id="KW-1185">Reference proteome</keyword>
<accession>A0A0H4IY23</accession>
<evidence type="ECO:0000256" key="1">
    <source>
        <dbReference type="HAMAP-Rule" id="MF_02216"/>
    </source>
</evidence>
<dbReference type="GO" id="GO:0016853">
    <property type="term" value="F:isomerase activity"/>
    <property type="evidence" value="ECO:0007669"/>
    <property type="project" value="UniProtKB-KW"/>
</dbReference>
<dbReference type="HAMAP" id="MF_02216">
    <property type="entry name" value="UbiK"/>
    <property type="match status" value="1"/>
</dbReference>
<dbReference type="PANTHER" id="PTHR38040:SF1">
    <property type="entry name" value="UBIQUINONE BIOSYNTHESIS ACCESSORY FACTOR UBIK"/>
    <property type="match status" value="1"/>
</dbReference>
<dbReference type="InterPro" id="IPR007475">
    <property type="entry name" value="UbiK"/>
</dbReference>
<name>A0A0H4IY23_9PROT</name>
<keyword evidence="1" id="KW-0963">Cytoplasm</keyword>
<keyword evidence="1" id="KW-0831">Ubiquinone biosynthesis</keyword>
<reference evidence="2 3" key="1">
    <citation type="submission" date="2015-03" db="EMBL/GenBank/DDBJ databases">
        <title>Comparative analysis of the OM43 clade including a novel species from Red Sea uncovers genomic and metabolic diversity among marine methylotrophs.</title>
        <authorList>
            <person name="Jimenez-Infante F."/>
            <person name="Ngugi D.K."/>
            <person name="Vinu M."/>
            <person name="Alam I."/>
            <person name="Kamau A."/>
            <person name="Blom J."/>
            <person name="Bajic V.B."/>
            <person name="Stingl U."/>
        </authorList>
    </citation>
    <scope>NUCLEOTIDE SEQUENCE [LARGE SCALE GENOMIC DNA]</scope>
    <source>
        <strain evidence="2 3">MBRSH7</strain>
    </source>
</reference>
<proteinExistence type="inferred from homology"/>
<dbReference type="PANTHER" id="PTHR38040">
    <property type="entry name" value="UBIQUINONE BIOSYNTHESIS ACCESSORY FACTOR UBIK"/>
    <property type="match status" value="1"/>
</dbReference>